<proteinExistence type="predicted"/>
<gene>
    <name evidence="1" type="primary">HDHD1</name>
    <name evidence="2" type="ORF">SSLN_LOCUS11729</name>
    <name evidence="1" type="ORF">TR117552</name>
</gene>
<dbReference type="PANTHER" id="PTHR18901:SF44">
    <property type="entry name" value="OS01G0757900 PROTEIN"/>
    <property type="match status" value="1"/>
</dbReference>
<dbReference type="OrthoDB" id="40579at2759"/>
<evidence type="ECO:0000313" key="1">
    <source>
        <dbReference type="EMBL" id="JAP41811.1"/>
    </source>
</evidence>
<dbReference type="GO" id="GO:0006114">
    <property type="term" value="P:glycerol biosynthetic process"/>
    <property type="evidence" value="ECO:0007669"/>
    <property type="project" value="TreeGrafter"/>
</dbReference>
<organism evidence="1">
    <name type="scientific">Schistocephalus solidus</name>
    <name type="common">Tapeworm</name>
    <dbReference type="NCBI Taxonomy" id="70667"/>
    <lineage>
        <taxon>Eukaryota</taxon>
        <taxon>Metazoa</taxon>
        <taxon>Spiralia</taxon>
        <taxon>Lophotrochozoa</taxon>
        <taxon>Platyhelminthes</taxon>
        <taxon>Cestoda</taxon>
        <taxon>Eucestoda</taxon>
        <taxon>Diphyllobothriidea</taxon>
        <taxon>Diphyllobothriidae</taxon>
        <taxon>Schistocephalus</taxon>
    </lineage>
</organism>
<evidence type="ECO:0000313" key="4">
    <source>
        <dbReference type="WBParaSite" id="SSLN_0001217401-mRNA-1"/>
    </source>
</evidence>
<dbReference type="InterPro" id="IPR006439">
    <property type="entry name" value="HAD-SF_hydro_IA"/>
</dbReference>
<dbReference type="FunFam" id="1.10.150.240:FF:000001">
    <property type="entry name" value="Haloacid dehalogenase-like hydrolase domain"/>
    <property type="match status" value="1"/>
</dbReference>
<dbReference type="Gene3D" id="3.40.50.1000">
    <property type="entry name" value="HAD superfamily/HAD-like"/>
    <property type="match status" value="1"/>
</dbReference>
<dbReference type="PANTHER" id="PTHR18901">
    <property type="entry name" value="2-DEOXYGLUCOSE-6-PHOSPHATE PHOSPHATASE 2"/>
    <property type="match status" value="1"/>
</dbReference>
<dbReference type="Gene3D" id="1.10.150.240">
    <property type="entry name" value="Putative phosphatase, domain 2"/>
    <property type="match status" value="1"/>
</dbReference>
<sequence length="238" mass="26469">MGAGNPITHIIFDLDGLLISTEEIYTEVISEFLSKYGKTYTYEVKRKLMGRKALEAASIMVNEYGLPMSPQELTDELHSKITPETWHRAELLPGAADLFEYFYSHGLPMAVASGSVSWEIEAKMFKNKELWSKLHHIVSSGDDPEVKHGKPAPDIFLVALRRFDDPSAEPSHTLVFEDAWNGVAAALAAGMRVVWVPDGREPPGIPDSSLSQEKISRLTRLTSLEQFDPTLFGLPPKS</sequence>
<dbReference type="NCBIfam" id="TIGR01509">
    <property type="entry name" value="HAD-SF-IA-v3"/>
    <property type="match status" value="1"/>
</dbReference>
<dbReference type="WBParaSite" id="SSLN_0001217401-mRNA-1">
    <property type="protein sequence ID" value="SSLN_0001217401-mRNA-1"/>
    <property type="gene ID" value="SSLN_0001217401"/>
</dbReference>
<evidence type="ECO:0000313" key="2">
    <source>
        <dbReference type="EMBL" id="VDL98114.1"/>
    </source>
</evidence>
<keyword evidence="3" id="KW-1185">Reference proteome</keyword>
<accession>A0A0X3NPE0</accession>
<dbReference type="EMBL" id="GEEE01021414">
    <property type="protein sequence ID" value="JAP41811.1"/>
    <property type="molecule type" value="Transcribed_RNA"/>
</dbReference>
<dbReference type="InterPro" id="IPR023198">
    <property type="entry name" value="PGP-like_dom2"/>
</dbReference>
<dbReference type="SUPFAM" id="SSF56784">
    <property type="entry name" value="HAD-like"/>
    <property type="match status" value="1"/>
</dbReference>
<protein>
    <submittedName>
        <fullName evidence="1 4">Pseudouridine-5'-monophosphatase</fullName>
    </submittedName>
</protein>
<reference evidence="1" key="1">
    <citation type="submission" date="2016-01" db="EMBL/GenBank/DDBJ databases">
        <title>Reference transcriptome for the parasite Schistocephalus solidus: insights into the molecular evolution of parasitism.</title>
        <authorList>
            <person name="Hebert F.O."/>
            <person name="Grambauer S."/>
            <person name="Barber I."/>
            <person name="Landry C.R."/>
            <person name="Aubin-Horth N."/>
        </authorList>
    </citation>
    <scope>NUCLEOTIDE SEQUENCE</scope>
</reference>
<dbReference type="SFLD" id="SFLDG01135">
    <property type="entry name" value="C1.5.6:_HAD__Beta-PGM__Phospha"/>
    <property type="match status" value="1"/>
</dbReference>
<dbReference type="InterPro" id="IPR036412">
    <property type="entry name" value="HAD-like_sf"/>
</dbReference>
<dbReference type="EMBL" id="UYSU01036756">
    <property type="protein sequence ID" value="VDL98114.1"/>
    <property type="molecule type" value="Genomic_DNA"/>
</dbReference>
<name>A0A0X3NPE0_SCHSO</name>
<dbReference type="SFLD" id="SFLDG01129">
    <property type="entry name" value="C1.5:_HAD__Beta-PGM__Phosphata"/>
    <property type="match status" value="1"/>
</dbReference>
<dbReference type="Proteomes" id="UP000275846">
    <property type="component" value="Unassembled WGS sequence"/>
</dbReference>
<dbReference type="Pfam" id="PF13419">
    <property type="entry name" value="HAD_2"/>
    <property type="match status" value="1"/>
</dbReference>
<dbReference type="InterPro" id="IPR023214">
    <property type="entry name" value="HAD_sf"/>
</dbReference>
<reference evidence="2 3" key="3">
    <citation type="submission" date="2018-11" db="EMBL/GenBank/DDBJ databases">
        <authorList>
            <consortium name="Pathogen Informatics"/>
        </authorList>
    </citation>
    <scope>NUCLEOTIDE SEQUENCE [LARGE SCALE GENOMIC DNA]</scope>
    <source>
        <strain evidence="2 3">NST_G2</strain>
    </source>
</reference>
<evidence type="ECO:0000313" key="3">
    <source>
        <dbReference type="Proteomes" id="UP000275846"/>
    </source>
</evidence>
<reference evidence="4" key="2">
    <citation type="submission" date="2016-06" db="UniProtKB">
        <authorList>
            <consortium name="WormBaseParasite"/>
        </authorList>
    </citation>
    <scope>IDENTIFICATION</scope>
</reference>
<dbReference type="STRING" id="70667.A0A0X3NPE0"/>
<dbReference type="SFLD" id="SFLDS00003">
    <property type="entry name" value="Haloacid_Dehalogenase"/>
    <property type="match status" value="1"/>
</dbReference>
<dbReference type="InterPro" id="IPR041492">
    <property type="entry name" value="HAD_2"/>
</dbReference>
<dbReference type="AlphaFoldDB" id="A0A0X3NPE0"/>
<dbReference type="GO" id="GO:0043136">
    <property type="term" value="F:sn-glycerol 3-phosphatase activity"/>
    <property type="evidence" value="ECO:0007669"/>
    <property type="project" value="TreeGrafter"/>
</dbReference>